<dbReference type="InParanoid" id="A0A5N4B600"/>
<evidence type="ECO:0000256" key="10">
    <source>
        <dbReference type="ARBA" id="ARBA00023242"/>
    </source>
</evidence>
<evidence type="ECO:0000256" key="11">
    <source>
        <dbReference type="ARBA" id="ARBA00030126"/>
    </source>
</evidence>
<dbReference type="InterPro" id="IPR045249">
    <property type="entry name" value="HARBI1-like"/>
</dbReference>
<comment type="function">
    <text evidence="12">Transposase-derived protein that may have nuclease activity. Does not have transposase activity.</text>
</comment>
<evidence type="ECO:0000256" key="12">
    <source>
        <dbReference type="ARBA" id="ARBA00045850"/>
    </source>
</evidence>
<evidence type="ECO:0000256" key="5">
    <source>
        <dbReference type="ARBA" id="ARBA00015519"/>
    </source>
</evidence>
<dbReference type="InterPro" id="IPR026103">
    <property type="entry name" value="HARBI1_animal"/>
</dbReference>
<evidence type="ECO:0000256" key="8">
    <source>
        <dbReference type="ARBA" id="ARBA00022723"/>
    </source>
</evidence>
<keyword evidence="9" id="KW-0378">Hydrolase</keyword>
<evidence type="ECO:0000256" key="3">
    <source>
        <dbReference type="ARBA" id="ARBA00004496"/>
    </source>
</evidence>
<evidence type="ECO:0000256" key="7">
    <source>
        <dbReference type="ARBA" id="ARBA00022722"/>
    </source>
</evidence>
<gene>
    <name evidence="14" type="ORF">PPYR_01948</name>
</gene>
<evidence type="ECO:0000256" key="4">
    <source>
        <dbReference type="ARBA" id="ARBA00006958"/>
    </source>
</evidence>
<dbReference type="OrthoDB" id="6757863at2759"/>
<comment type="cofactor">
    <cofactor evidence="1">
        <name>a divalent metal cation</name>
        <dbReference type="ChEBI" id="CHEBI:60240"/>
    </cofactor>
</comment>
<reference evidence="14 15" key="1">
    <citation type="journal article" date="2018" name="Elife">
        <title>Firefly genomes illuminate parallel origins of bioluminescence in beetles.</title>
        <authorList>
            <person name="Fallon T.R."/>
            <person name="Lower S.E."/>
            <person name="Chang C.H."/>
            <person name="Bessho-Uehara M."/>
            <person name="Martin G.J."/>
            <person name="Bewick A.J."/>
            <person name="Behringer M."/>
            <person name="Debat H.J."/>
            <person name="Wong I."/>
            <person name="Day J.C."/>
            <person name="Suvorov A."/>
            <person name="Silva C.J."/>
            <person name="Stanger-Hall K.F."/>
            <person name="Hall D.W."/>
            <person name="Schmitz R.J."/>
            <person name="Nelson D.R."/>
            <person name="Lewis S.M."/>
            <person name="Shigenobu S."/>
            <person name="Bybee S.M."/>
            <person name="Larracuente A.M."/>
            <person name="Oba Y."/>
            <person name="Weng J.K."/>
        </authorList>
    </citation>
    <scope>NUCLEOTIDE SEQUENCE [LARGE SCALE GENOMIC DNA]</scope>
    <source>
        <strain evidence="14">1611_PpyrPB1</strain>
        <tissue evidence="14">Whole body</tissue>
    </source>
</reference>
<dbReference type="PANTHER" id="PTHR22930:SF85">
    <property type="entry name" value="GH03217P-RELATED"/>
    <property type="match status" value="1"/>
</dbReference>
<evidence type="ECO:0000256" key="2">
    <source>
        <dbReference type="ARBA" id="ARBA00004123"/>
    </source>
</evidence>
<dbReference type="GO" id="GO:0005634">
    <property type="term" value="C:nucleus"/>
    <property type="evidence" value="ECO:0007669"/>
    <property type="project" value="UniProtKB-SubCell"/>
</dbReference>
<dbReference type="InterPro" id="IPR027806">
    <property type="entry name" value="HARBI1_dom"/>
</dbReference>
<keyword evidence="10" id="KW-0539">Nucleus</keyword>
<comment type="subcellular location">
    <subcellularLocation>
        <location evidence="3">Cytoplasm</location>
    </subcellularLocation>
    <subcellularLocation>
        <location evidence="2">Nucleus</location>
    </subcellularLocation>
</comment>
<dbReference type="PRINTS" id="PR02086">
    <property type="entry name" value="PUTNUCHARBI1"/>
</dbReference>
<comment type="caution">
    <text evidence="14">The sequence shown here is derived from an EMBL/GenBank/DDBJ whole genome shotgun (WGS) entry which is preliminary data.</text>
</comment>
<accession>A0A5N4B600</accession>
<evidence type="ECO:0000256" key="1">
    <source>
        <dbReference type="ARBA" id="ARBA00001968"/>
    </source>
</evidence>
<dbReference type="AlphaFoldDB" id="A0A5N4B600"/>
<dbReference type="PANTHER" id="PTHR22930">
    <property type="match status" value="1"/>
</dbReference>
<evidence type="ECO:0000313" key="14">
    <source>
        <dbReference type="EMBL" id="KAB0804978.1"/>
    </source>
</evidence>
<dbReference type="GO" id="GO:0005737">
    <property type="term" value="C:cytoplasm"/>
    <property type="evidence" value="ECO:0007669"/>
    <property type="project" value="UniProtKB-SubCell"/>
</dbReference>
<dbReference type="EMBL" id="VVIM01000001">
    <property type="protein sequence ID" value="KAB0804978.1"/>
    <property type="molecule type" value="Genomic_DNA"/>
</dbReference>
<dbReference type="Pfam" id="PF13359">
    <property type="entry name" value="DDE_Tnp_4"/>
    <property type="match status" value="1"/>
</dbReference>
<dbReference type="GO" id="GO:0004518">
    <property type="term" value="F:nuclease activity"/>
    <property type="evidence" value="ECO:0007669"/>
    <property type="project" value="UniProtKB-KW"/>
</dbReference>
<proteinExistence type="inferred from homology"/>
<dbReference type="GO" id="GO:0046872">
    <property type="term" value="F:metal ion binding"/>
    <property type="evidence" value="ECO:0007669"/>
    <property type="project" value="UniProtKB-KW"/>
</dbReference>
<sequence>MEIILEEERIQEMRNFNIERRIARNNSDPFTLSDRHFVRCFRLTKHMVHYILERISPHMSHSAHINAVNPELRLFAALYFFGHGAYQKVVGHNFMLSMAQNTVSNCIQEISHLIVHYLSDEWIQFPTTEEEKLAIKVKFRETTHFPGVIGAVDCTHVAIIAPREEEHNFINRKGYHSKNIQIICDYNLKILNINPQFAGATHDAYIWRNSEVHQELERCYLAGDRHSWLLGDSGYPQQPWLMTPVLNALAGSAEERYNTHHASARNCIERCNGVFKQRFRCVLGERTLRYSPEKVGNIVVACAVLHNICTDARLELDVENMERIIPNEVNVNVQQMNENGRDARRILIENYFQ</sequence>
<feature type="domain" description="DDE Tnp4" evidence="13">
    <location>
        <begin position="152"/>
        <end position="307"/>
    </location>
</feature>
<dbReference type="GO" id="GO:0016787">
    <property type="term" value="F:hydrolase activity"/>
    <property type="evidence" value="ECO:0007669"/>
    <property type="project" value="UniProtKB-KW"/>
</dbReference>
<dbReference type="Proteomes" id="UP000327044">
    <property type="component" value="Unassembled WGS sequence"/>
</dbReference>
<organism evidence="14 15">
    <name type="scientific">Photinus pyralis</name>
    <name type="common">Common eastern firefly</name>
    <name type="synonym">Lampyris pyralis</name>
    <dbReference type="NCBI Taxonomy" id="7054"/>
    <lineage>
        <taxon>Eukaryota</taxon>
        <taxon>Metazoa</taxon>
        <taxon>Ecdysozoa</taxon>
        <taxon>Arthropoda</taxon>
        <taxon>Hexapoda</taxon>
        <taxon>Insecta</taxon>
        <taxon>Pterygota</taxon>
        <taxon>Neoptera</taxon>
        <taxon>Endopterygota</taxon>
        <taxon>Coleoptera</taxon>
        <taxon>Polyphaga</taxon>
        <taxon>Elateriformia</taxon>
        <taxon>Elateroidea</taxon>
        <taxon>Lampyridae</taxon>
        <taxon>Lampyrinae</taxon>
        <taxon>Photinus</taxon>
    </lineage>
</organism>
<comment type="similarity">
    <text evidence="4">Belongs to the HARBI1 family.</text>
</comment>
<keyword evidence="7" id="KW-0540">Nuclease</keyword>
<evidence type="ECO:0000313" key="15">
    <source>
        <dbReference type="Proteomes" id="UP000327044"/>
    </source>
</evidence>
<evidence type="ECO:0000256" key="6">
    <source>
        <dbReference type="ARBA" id="ARBA00022490"/>
    </source>
</evidence>
<evidence type="ECO:0000259" key="13">
    <source>
        <dbReference type="Pfam" id="PF13359"/>
    </source>
</evidence>
<evidence type="ECO:0000256" key="9">
    <source>
        <dbReference type="ARBA" id="ARBA00022801"/>
    </source>
</evidence>
<keyword evidence="8" id="KW-0479">Metal-binding</keyword>
<keyword evidence="15" id="KW-1185">Reference proteome</keyword>
<protein>
    <recommendedName>
        <fullName evidence="5">Putative nuclease HARBI1</fullName>
    </recommendedName>
    <alternativeName>
        <fullName evidence="11">Harbinger transposase-derived nuclease</fullName>
    </alternativeName>
</protein>
<name>A0A5N4B600_PHOPY</name>
<keyword evidence="6" id="KW-0963">Cytoplasm</keyword>